<organism evidence="3 4">
    <name type="scientific">Plasmodium chabaudi adami</name>
    <dbReference type="NCBI Taxonomy" id="5826"/>
    <lineage>
        <taxon>Eukaryota</taxon>
        <taxon>Sar</taxon>
        <taxon>Alveolata</taxon>
        <taxon>Apicomplexa</taxon>
        <taxon>Aconoidasida</taxon>
        <taxon>Haemosporida</taxon>
        <taxon>Plasmodiidae</taxon>
        <taxon>Plasmodium</taxon>
        <taxon>Plasmodium (Vinckeia)</taxon>
    </lineage>
</organism>
<accession>A0A1D3L8U2</accession>
<feature type="compositionally biased region" description="Polar residues" evidence="1">
    <location>
        <begin position="242"/>
        <end position="256"/>
    </location>
</feature>
<keyword evidence="2" id="KW-0472">Membrane</keyword>
<evidence type="ECO:0000313" key="4">
    <source>
        <dbReference type="Proteomes" id="UP000195879"/>
    </source>
</evidence>
<name>A0A1D3L8U2_PLACE</name>
<dbReference type="AlphaFoldDB" id="A0A1D3L8U2"/>
<keyword evidence="2" id="KW-0812">Transmembrane</keyword>
<dbReference type="InterPro" id="IPR006477">
    <property type="entry name" value="Yir_bir_cir"/>
</dbReference>
<gene>
    <name evidence="3" type="ORF">PCHDK_000510200</name>
</gene>
<proteinExistence type="predicted"/>
<sequence length="312" mass="36241">MANSSYDIEKVYSAIKTISNYFEENNVSILINNPNATIHNYCHYNRTSDSNKCLNYFEMTSSDVIHLLKDLKDKYYLEDDKLAEYGILWLIYKLKIKEKDKLTDLNKFYTDHMEKNEYYNDKINGDNGPTYKEIIDKKINLMDMNINDIFKLEAPFNILYYLYYEIHDGDPDCDTNLKLANNFVQNVETLNNDSNNIKDSPFSQILSTLSNDYKNLKKKCTNFPSIQELTPKNKPVEKSAKVSEQPTVLNPEATPSSSSILNTVIPVLSTFAIPVFLGVAYKYSLFGIDKLFQRQHIRNKLKKTTKKMELNI</sequence>
<reference evidence="3 4" key="1">
    <citation type="submission" date="2016-08" db="EMBL/GenBank/DDBJ databases">
        <authorList>
            <consortium name="Pathogen Informatics"/>
        </authorList>
    </citation>
    <scope>NUCLEOTIDE SEQUENCE [LARGE SCALE GENOMIC DNA]</scope>
    <source>
        <strain evidence="3 4">DK</strain>
    </source>
</reference>
<dbReference type="NCBIfam" id="TIGR01590">
    <property type="entry name" value="yir-bir-cir_Pla"/>
    <property type="match status" value="1"/>
</dbReference>
<evidence type="ECO:0000313" key="3">
    <source>
        <dbReference type="EMBL" id="SCL87755.1"/>
    </source>
</evidence>
<dbReference type="EMBL" id="FMIO01000208">
    <property type="protein sequence ID" value="SCL87755.1"/>
    <property type="molecule type" value="Genomic_DNA"/>
</dbReference>
<keyword evidence="2" id="KW-1133">Transmembrane helix</keyword>
<feature type="region of interest" description="Disordered" evidence="1">
    <location>
        <begin position="232"/>
        <end position="256"/>
    </location>
</feature>
<protein>
    <submittedName>
        <fullName evidence="3">Plasmodium variant antigen protein Cir/Yir/Bir, putative</fullName>
    </submittedName>
</protein>
<feature type="transmembrane region" description="Helical" evidence="2">
    <location>
        <begin position="260"/>
        <end position="281"/>
    </location>
</feature>
<evidence type="ECO:0000256" key="2">
    <source>
        <dbReference type="SAM" id="Phobius"/>
    </source>
</evidence>
<dbReference type="Proteomes" id="UP000195879">
    <property type="component" value="Unassembled WGS sequence"/>
</dbReference>
<dbReference type="Pfam" id="PF06022">
    <property type="entry name" value="Cir_Bir_Yir"/>
    <property type="match status" value="1"/>
</dbReference>
<evidence type="ECO:0000256" key="1">
    <source>
        <dbReference type="SAM" id="MobiDB-lite"/>
    </source>
</evidence>